<evidence type="ECO:0000313" key="5">
    <source>
        <dbReference type="Proteomes" id="UP000541444"/>
    </source>
</evidence>
<feature type="repeat" description="PPR" evidence="3">
    <location>
        <begin position="133"/>
        <end position="169"/>
    </location>
</feature>
<dbReference type="PANTHER" id="PTHR47939">
    <property type="entry name" value="MEMBRANE-ASSOCIATED SALT-INDUCIBLE PROTEIN-LIKE"/>
    <property type="match status" value="1"/>
</dbReference>
<evidence type="ECO:0000256" key="1">
    <source>
        <dbReference type="ARBA" id="ARBA00007626"/>
    </source>
</evidence>
<dbReference type="InterPro" id="IPR011990">
    <property type="entry name" value="TPR-like_helical_dom_sf"/>
</dbReference>
<proteinExistence type="inferred from homology"/>
<feature type="repeat" description="PPR" evidence="3">
    <location>
        <begin position="205"/>
        <end position="239"/>
    </location>
</feature>
<name>A0A7J7MSK9_9MAGN</name>
<dbReference type="EMBL" id="JACGCM010001259">
    <property type="protein sequence ID" value="KAF6157817.1"/>
    <property type="molecule type" value="Genomic_DNA"/>
</dbReference>
<comment type="caution">
    <text evidence="4">The sequence shown here is derived from an EMBL/GenBank/DDBJ whole genome shotgun (WGS) entry which is preliminary data.</text>
</comment>
<dbReference type="Proteomes" id="UP000541444">
    <property type="component" value="Unassembled WGS sequence"/>
</dbReference>
<dbReference type="Pfam" id="PF12854">
    <property type="entry name" value="PPR_1"/>
    <property type="match status" value="1"/>
</dbReference>
<feature type="non-terminal residue" evidence="4">
    <location>
        <position position="1"/>
    </location>
</feature>
<dbReference type="NCBIfam" id="TIGR00756">
    <property type="entry name" value="PPR"/>
    <property type="match status" value="4"/>
</dbReference>
<organism evidence="4 5">
    <name type="scientific">Kingdonia uniflora</name>
    <dbReference type="NCBI Taxonomy" id="39325"/>
    <lineage>
        <taxon>Eukaryota</taxon>
        <taxon>Viridiplantae</taxon>
        <taxon>Streptophyta</taxon>
        <taxon>Embryophyta</taxon>
        <taxon>Tracheophyta</taxon>
        <taxon>Spermatophyta</taxon>
        <taxon>Magnoliopsida</taxon>
        <taxon>Ranunculales</taxon>
        <taxon>Circaeasteraceae</taxon>
        <taxon>Kingdonia</taxon>
    </lineage>
</organism>
<sequence>MGVPIAAWPMHSDQPCNTILVSEVLKCGVVVREWVHRKEVVSVEAIETAVRKLMVSEEGKEIRKRADEVVAAACCSETVLIEELAAAVHEFELLPFLTSAAVAVPCFASLWKEEKISEAEKLQKMDERGYGLDIVTCNIVIGVYSYSKHGKISSALRVLRDMENRGCNPTTCSYNLLIRGLGARGHTDEIYSLMNEMKEKGISPDIFTYNYLIGSLCEVGRMKDATSLLDAMVQNCVYPTVSSFCLLIRAFFKSCDFEASKETFEIALSICGHKKRLYRLMLNELLVRGKVSEANELFLVIMDRGFDVRGYTYKNLIEGLCKDEMLDEACKLLRQMLGKTHGFDPSSFISVIDALGKSGNQHEANEFSESMMEMASDVTEEKKRNGEVYDGKELDHRKQQKDGFRGTEWRNISHRDDGSGVALKVI</sequence>
<keyword evidence="2" id="KW-0677">Repeat</keyword>
<evidence type="ECO:0000313" key="4">
    <source>
        <dbReference type="EMBL" id="KAF6157817.1"/>
    </source>
</evidence>
<dbReference type="Gene3D" id="3.40.50.2000">
    <property type="entry name" value="Glycogen Phosphorylase B"/>
    <property type="match status" value="1"/>
</dbReference>
<evidence type="ECO:0000256" key="2">
    <source>
        <dbReference type="ARBA" id="ARBA00022737"/>
    </source>
</evidence>
<dbReference type="PROSITE" id="PS51375">
    <property type="entry name" value="PPR"/>
    <property type="match status" value="4"/>
</dbReference>
<evidence type="ECO:0008006" key="6">
    <source>
        <dbReference type="Google" id="ProtNLM"/>
    </source>
</evidence>
<dbReference type="Pfam" id="PF01535">
    <property type="entry name" value="PPR"/>
    <property type="match status" value="1"/>
</dbReference>
<protein>
    <recommendedName>
        <fullName evidence="6">Pentatricopeptide repeat-containing protein</fullName>
    </recommendedName>
</protein>
<keyword evidence="5" id="KW-1185">Reference proteome</keyword>
<accession>A0A7J7MSK9</accession>
<dbReference type="OrthoDB" id="185373at2759"/>
<evidence type="ECO:0000256" key="3">
    <source>
        <dbReference type="PROSITE-ProRule" id="PRU00708"/>
    </source>
</evidence>
<feature type="repeat" description="PPR" evidence="3">
    <location>
        <begin position="170"/>
        <end position="204"/>
    </location>
</feature>
<dbReference type="SUPFAM" id="SSF53756">
    <property type="entry name" value="UDP-Glycosyltransferase/glycogen phosphorylase"/>
    <property type="match status" value="1"/>
</dbReference>
<dbReference type="InterPro" id="IPR050667">
    <property type="entry name" value="PPR-containing_protein"/>
</dbReference>
<gene>
    <name evidence="4" type="ORF">GIB67_038285</name>
</gene>
<dbReference type="Gene3D" id="1.25.40.10">
    <property type="entry name" value="Tetratricopeptide repeat domain"/>
    <property type="match status" value="2"/>
</dbReference>
<dbReference type="PANTHER" id="PTHR47939:SF6">
    <property type="entry name" value="OS03G0168400 PROTEIN"/>
    <property type="match status" value="1"/>
</dbReference>
<dbReference type="Pfam" id="PF13041">
    <property type="entry name" value="PPR_2"/>
    <property type="match status" value="1"/>
</dbReference>
<dbReference type="AlphaFoldDB" id="A0A7J7MSK9"/>
<reference evidence="4 5" key="1">
    <citation type="journal article" date="2020" name="IScience">
        <title>Genome Sequencing of the Endangered Kingdonia uniflora (Circaeasteraceae, Ranunculales) Reveals Potential Mechanisms of Evolutionary Specialization.</title>
        <authorList>
            <person name="Sun Y."/>
            <person name="Deng T."/>
            <person name="Zhang A."/>
            <person name="Moore M.J."/>
            <person name="Landis J.B."/>
            <person name="Lin N."/>
            <person name="Zhang H."/>
            <person name="Zhang X."/>
            <person name="Huang J."/>
            <person name="Zhang X."/>
            <person name="Sun H."/>
            <person name="Wang H."/>
        </authorList>
    </citation>
    <scope>NUCLEOTIDE SEQUENCE [LARGE SCALE GENOMIC DNA]</scope>
    <source>
        <strain evidence="4">TB1705</strain>
        <tissue evidence="4">Leaf</tissue>
    </source>
</reference>
<feature type="repeat" description="PPR" evidence="3">
    <location>
        <begin position="309"/>
        <end position="339"/>
    </location>
</feature>
<comment type="similarity">
    <text evidence="1">Belongs to the PPR family. P subfamily.</text>
</comment>
<dbReference type="InterPro" id="IPR002885">
    <property type="entry name" value="PPR_rpt"/>
</dbReference>